<dbReference type="Proteomes" id="UP001189624">
    <property type="component" value="Chromosome 3"/>
</dbReference>
<organism evidence="1 2">
    <name type="scientific">Sphenostylis stenocarpa</name>
    <dbReference type="NCBI Taxonomy" id="92480"/>
    <lineage>
        <taxon>Eukaryota</taxon>
        <taxon>Viridiplantae</taxon>
        <taxon>Streptophyta</taxon>
        <taxon>Embryophyta</taxon>
        <taxon>Tracheophyta</taxon>
        <taxon>Spermatophyta</taxon>
        <taxon>Magnoliopsida</taxon>
        <taxon>eudicotyledons</taxon>
        <taxon>Gunneridae</taxon>
        <taxon>Pentapetalae</taxon>
        <taxon>rosids</taxon>
        <taxon>fabids</taxon>
        <taxon>Fabales</taxon>
        <taxon>Fabaceae</taxon>
        <taxon>Papilionoideae</taxon>
        <taxon>50 kb inversion clade</taxon>
        <taxon>NPAAA clade</taxon>
        <taxon>indigoferoid/millettioid clade</taxon>
        <taxon>Phaseoleae</taxon>
        <taxon>Sphenostylis</taxon>
    </lineage>
</organism>
<name>A0AA86RYT9_9FABA</name>
<dbReference type="Gramene" id="rna-AYBTSS11_LOCUS7138">
    <property type="protein sequence ID" value="CAJ1935836.1"/>
    <property type="gene ID" value="gene-AYBTSS11_LOCUS7138"/>
</dbReference>
<gene>
    <name evidence="1" type="ORF">AYBTSS11_LOCUS7138</name>
</gene>
<reference evidence="1" key="1">
    <citation type="submission" date="2023-10" db="EMBL/GenBank/DDBJ databases">
        <authorList>
            <person name="Domelevo Entfellner J.-B."/>
        </authorList>
    </citation>
    <scope>NUCLEOTIDE SEQUENCE</scope>
</reference>
<dbReference type="AlphaFoldDB" id="A0AA86RYT9"/>
<dbReference type="EMBL" id="OY731400">
    <property type="protein sequence ID" value="CAJ1935836.1"/>
    <property type="molecule type" value="Genomic_DNA"/>
</dbReference>
<keyword evidence="2" id="KW-1185">Reference proteome</keyword>
<protein>
    <submittedName>
        <fullName evidence="1">Uncharacterized protein</fullName>
    </submittedName>
</protein>
<evidence type="ECO:0000313" key="1">
    <source>
        <dbReference type="EMBL" id="CAJ1935836.1"/>
    </source>
</evidence>
<evidence type="ECO:0000313" key="2">
    <source>
        <dbReference type="Proteomes" id="UP001189624"/>
    </source>
</evidence>
<feature type="non-terminal residue" evidence="1">
    <location>
        <position position="53"/>
    </location>
</feature>
<accession>A0AA86RYT9</accession>
<sequence length="53" mass="6329">MALETSHHLLEHRPRKHNDRIDILSKLTNTKKAGQHKTLLQEKLRIPSWDYDD</sequence>
<proteinExistence type="predicted"/>